<protein>
    <submittedName>
        <fullName evidence="1">Uncharacterized protein</fullName>
    </submittedName>
</protein>
<reference evidence="1 2" key="1">
    <citation type="journal article" date="2007" name="PLoS Genet.">
        <title>Patterns and implications of gene gain and loss in the evolution of Prochlorococcus.</title>
        <authorList>
            <person name="Kettler G.C."/>
            <person name="Martiny A.C."/>
            <person name="Huang K."/>
            <person name="Zucker J."/>
            <person name="Coleman M.L."/>
            <person name="Rodrigue S."/>
            <person name="Chen F."/>
            <person name="Lapidus A."/>
            <person name="Ferriera S."/>
            <person name="Johnson J."/>
            <person name="Steglich C."/>
            <person name="Church G.M."/>
            <person name="Richardson P."/>
            <person name="Chisholm S.W."/>
        </authorList>
    </citation>
    <scope>NUCLEOTIDE SEQUENCE [LARGE SCALE GENOMIC DNA]</scope>
    <source>
        <strain evidence="2">MIT 9211</strain>
    </source>
</reference>
<dbReference type="KEGG" id="pmj:P9211_14381"/>
<dbReference type="AlphaFoldDB" id="A9BC07"/>
<proteinExistence type="predicted"/>
<keyword evidence="2" id="KW-1185">Reference proteome</keyword>
<gene>
    <name evidence="1" type="ordered locus">P9211_14381</name>
</gene>
<dbReference type="HOGENOM" id="CLU_2993103_0_0_3"/>
<accession>A9BC07</accession>
<sequence>MDTENKEKFKKYRTPCPDLMMCDKLNFIKLISPKLFKLFATKKNIKPSEELKGSYSR</sequence>
<name>A9BC07_PROM4</name>
<evidence type="ECO:0000313" key="1">
    <source>
        <dbReference type="EMBL" id="ABX09369.1"/>
    </source>
</evidence>
<dbReference type="Proteomes" id="UP000000788">
    <property type="component" value="Chromosome"/>
</dbReference>
<dbReference type="STRING" id="93059.P9211_14381"/>
<dbReference type="EMBL" id="CP000878">
    <property type="protein sequence ID" value="ABX09369.1"/>
    <property type="molecule type" value="Genomic_DNA"/>
</dbReference>
<organism evidence="1 2">
    <name type="scientific">Prochlorococcus marinus (strain MIT 9211)</name>
    <dbReference type="NCBI Taxonomy" id="93059"/>
    <lineage>
        <taxon>Bacteria</taxon>
        <taxon>Bacillati</taxon>
        <taxon>Cyanobacteriota</taxon>
        <taxon>Cyanophyceae</taxon>
        <taxon>Synechococcales</taxon>
        <taxon>Prochlorococcaceae</taxon>
        <taxon>Prochlorococcus</taxon>
    </lineage>
</organism>
<evidence type="ECO:0000313" key="2">
    <source>
        <dbReference type="Proteomes" id="UP000000788"/>
    </source>
</evidence>